<reference evidence="10" key="1">
    <citation type="submission" date="2020-05" db="EMBL/GenBank/DDBJ databases">
        <authorList>
            <person name="Chiriac C."/>
            <person name="Salcher M."/>
            <person name="Ghai R."/>
            <person name="Kavagutti S V."/>
        </authorList>
    </citation>
    <scope>NUCLEOTIDE SEQUENCE</scope>
</reference>
<evidence type="ECO:0000256" key="2">
    <source>
        <dbReference type="ARBA" id="ARBA00004733"/>
    </source>
</evidence>
<dbReference type="InterPro" id="IPR018204">
    <property type="entry name" value="Trp_synthase_alpha_AS"/>
</dbReference>
<dbReference type="Pfam" id="PF00290">
    <property type="entry name" value="Trp_syntA"/>
    <property type="match status" value="1"/>
</dbReference>
<protein>
    <recommendedName>
        <fullName evidence="4">tryptophan synthase</fullName>
        <ecNumber evidence="4">4.2.1.20</ecNumber>
    </recommendedName>
</protein>
<accession>A0A6J6F2K8</accession>
<dbReference type="InterPro" id="IPR013785">
    <property type="entry name" value="Aldolase_TIM"/>
</dbReference>
<comment type="function">
    <text evidence="1">The alpha subunit is responsible for the aldol cleavage of indoleglycerol phosphate to indole and glyceraldehyde 3-phosphate.</text>
</comment>
<dbReference type="GO" id="GO:0004834">
    <property type="term" value="F:tryptophan synthase activity"/>
    <property type="evidence" value="ECO:0007669"/>
    <property type="project" value="UniProtKB-EC"/>
</dbReference>
<dbReference type="HAMAP" id="MF_00131">
    <property type="entry name" value="Trp_synth_alpha"/>
    <property type="match status" value="1"/>
</dbReference>
<comment type="pathway">
    <text evidence="2">Amino-acid biosynthesis; L-tryptophan biosynthesis; L-tryptophan from chorismate: step 5/5.</text>
</comment>
<evidence type="ECO:0000256" key="1">
    <source>
        <dbReference type="ARBA" id="ARBA00003365"/>
    </source>
</evidence>
<evidence type="ECO:0000313" key="10">
    <source>
        <dbReference type="EMBL" id="CAB4581273.1"/>
    </source>
</evidence>
<keyword evidence="5" id="KW-0028">Amino-acid biosynthesis</keyword>
<sequence>MTNLVASVFANAANENRAALIAYLPAGFPTQNDSFALIDALLKNGVDLIEIGFPYSDPLMDGPIIQAAVQQSLEQGIKAKDVFAAVQHVAQQGGTAVVMSYFNPIFRYGTERFLDELTKSGGAGVITPDLIPDEAHGWLKSASKHNVSNIFLVAPSSTQERVALVSTAATGFIYAASLMGVTGVKSAQIQIVSDLVARIRAHSNLPIAVGLGVNTPEQVSEISKFADGVIVGSAFVKAVLQAPEINSAVAAVGTLAADLAGATRRIS</sequence>
<proteinExistence type="inferred from homology"/>
<dbReference type="NCBIfam" id="TIGR00262">
    <property type="entry name" value="trpA"/>
    <property type="match status" value="1"/>
</dbReference>
<dbReference type="PROSITE" id="PS00167">
    <property type="entry name" value="TRP_SYNTHASE_ALPHA"/>
    <property type="match status" value="1"/>
</dbReference>
<comment type="subunit">
    <text evidence="3">Tetramer of two alpha and two beta chains.</text>
</comment>
<dbReference type="PANTHER" id="PTHR43406:SF1">
    <property type="entry name" value="TRYPTOPHAN SYNTHASE ALPHA CHAIN, CHLOROPLASTIC"/>
    <property type="match status" value="1"/>
</dbReference>
<evidence type="ECO:0000256" key="6">
    <source>
        <dbReference type="ARBA" id="ARBA00022822"/>
    </source>
</evidence>
<keyword evidence="7" id="KW-0057">Aromatic amino acid biosynthesis</keyword>
<evidence type="ECO:0000256" key="9">
    <source>
        <dbReference type="ARBA" id="ARBA00049047"/>
    </source>
</evidence>
<dbReference type="CDD" id="cd04724">
    <property type="entry name" value="Tryptophan_synthase_alpha"/>
    <property type="match status" value="1"/>
</dbReference>
<organism evidence="10">
    <name type="scientific">freshwater metagenome</name>
    <dbReference type="NCBI Taxonomy" id="449393"/>
    <lineage>
        <taxon>unclassified sequences</taxon>
        <taxon>metagenomes</taxon>
        <taxon>ecological metagenomes</taxon>
    </lineage>
</organism>
<dbReference type="EC" id="4.2.1.20" evidence="4"/>
<dbReference type="EMBL" id="CAEZTT010000116">
    <property type="protein sequence ID" value="CAB4581273.1"/>
    <property type="molecule type" value="Genomic_DNA"/>
</dbReference>
<dbReference type="Gene3D" id="3.20.20.70">
    <property type="entry name" value="Aldolase class I"/>
    <property type="match status" value="1"/>
</dbReference>
<keyword evidence="6" id="KW-0822">Tryptophan biosynthesis</keyword>
<evidence type="ECO:0000256" key="7">
    <source>
        <dbReference type="ARBA" id="ARBA00023141"/>
    </source>
</evidence>
<dbReference type="FunFam" id="3.20.20.70:FF:000037">
    <property type="entry name" value="Tryptophan synthase alpha chain"/>
    <property type="match status" value="1"/>
</dbReference>
<dbReference type="InterPro" id="IPR011060">
    <property type="entry name" value="RibuloseP-bd_barrel"/>
</dbReference>
<dbReference type="AlphaFoldDB" id="A0A6J6F2K8"/>
<dbReference type="SUPFAM" id="SSF51366">
    <property type="entry name" value="Ribulose-phoshate binding barrel"/>
    <property type="match status" value="1"/>
</dbReference>
<evidence type="ECO:0000256" key="5">
    <source>
        <dbReference type="ARBA" id="ARBA00022605"/>
    </source>
</evidence>
<evidence type="ECO:0000256" key="8">
    <source>
        <dbReference type="ARBA" id="ARBA00023239"/>
    </source>
</evidence>
<name>A0A6J6F2K8_9ZZZZ</name>
<evidence type="ECO:0000256" key="4">
    <source>
        <dbReference type="ARBA" id="ARBA00012043"/>
    </source>
</evidence>
<comment type="catalytic activity">
    <reaction evidence="9">
        <text>(1S,2R)-1-C-(indol-3-yl)glycerol 3-phosphate + L-serine = D-glyceraldehyde 3-phosphate + L-tryptophan + H2O</text>
        <dbReference type="Rhea" id="RHEA:10532"/>
        <dbReference type="ChEBI" id="CHEBI:15377"/>
        <dbReference type="ChEBI" id="CHEBI:33384"/>
        <dbReference type="ChEBI" id="CHEBI:57912"/>
        <dbReference type="ChEBI" id="CHEBI:58866"/>
        <dbReference type="ChEBI" id="CHEBI:59776"/>
        <dbReference type="EC" id="4.2.1.20"/>
    </reaction>
</comment>
<evidence type="ECO:0000256" key="3">
    <source>
        <dbReference type="ARBA" id="ARBA00011270"/>
    </source>
</evidence>
<keyword evidence="8" id="KW-0456">Lyase</keyword>
<dbReference type="GO" id="GO:0005829">
    <property type="term" value="C:cytosol"/>
    <property type="evidence" value="ECO:0007669"/>
    <property type="project" value="TreeGrafter"/>
</dbReference>
<dbReference type="UniPathway" id="UPA00035">
    <property type="reaction ID" value="UER00044"/>
</dbReference>
<gene>
    <name evidence="10" type="ORF">UFOPK1726_00941</name>
</gene>
<dbReference type="InterPro" id="IPR002028">
    <property type="entry name" value="Trp_synthase_suA"/>
</dbReference>
<dbReference type="PANTHER" id="PTHR43406">
    <property type="entry name" value="TRYPTOPHAN SYNTHASE, ALPHA CHAIN"/>
    <property type="match status" value="1"/>
</dbReference>